<reference evidence="2" key="1">
    <citation type="submission" date="2022-09" db="EMBL/GenBank/DDBJ databases">
        <title>Fusarium specimens isolated from Avocado Roots.</title>
        <authorList>
            <person name="Stajich J."/>
            <person name="Roper C."/>
            <person name="Heimlech-Rivalta G."/>
        </authorList>
    </citation>
    <scope>NUCLEOTIDE SEQUENCE</scope>
    <source>
        <strain evidence="2">A02</strain>
    </source>
</reference>
<feature type="region of interest" description="Disordered" evidence="1">
    <location>
        <begin position="60"/>
        <end position="81"/>
    </location>
</feature>
<feature type="region of interest" description="Disordered" evidence="1">
    <location>
        <begin position="1"/>
        <end position="22"/>
    </location>
</feature>
<feature type="compositionally biased region" description="Polar residues" evidence="1">
    <location>
        <begin position="60"/>
        <end position="72"/>
    </location>
</feature>
<dbReference type="EMBL" id="JAOQAV010000005">
    <property type="protein sequence ID" value="KAJ4193972.1"/>
    <property type="molecule type" value="Genomic_DNA"/>
</dbReference>
<evidence type="ECO:0000313" key="3">
    <source>
        <dbReference type="Proteomes" id="UP001152087"/>
    </source>
</evidence>
<organism evidence="2 3">
    <name type="scientific">Fusarium falciforme</name>
    <dbReference type="NCBI Taxonomy" id="195108"/>
    <lineage>
        <taxon>Eukaryota</taxon>
        <taxon>Fungi</taxon>
        <taxon>Dikarya</taxon>
        <taxon>Ascomycota</taxon>
        <taxon>Pezizomycotina</taxon>
        <taxon>Sordariomycetes</taxon>
        <taxon>Hypocreomycetidae</taxon>
        <taxon>Hypocreales</taxon>
        <taxon>Nectriaceae</taxon>
        <taxon>Fusarium</taxon>
        <taxon>Fusarium solani species complex</taxon>
    </lineage>
</organism>
<accession>A0A9W8V374</accession>
<dbReference type="AlphaFoldDB" id="A0A9W8V374"/>
<feature type="compositionally biased region" description="Polar residues" evidence="1">
    <location>
        <begin position="1"/>
        <end position="20"/>
    </location>
</feature>
<evidence type="ECO:0000313" key="2">
    <source>
        <dbReference type="EMBL" id="KAJ4193972.1"/>
    </source>
</evidence>
<name>A0A9W8V374_9HYPO</name>
<evidence type="ECO:0000256" key="1">
    <source>
        <dbReference type="SAM" id="MobiDB-lite"/>
    </source>
</evidence>
<gene>
    <name evidence="2" type="ORF">NW755_002740</name>
</gene>
<keyword evidence="3" id="KW-1185">Reference proteome</keyword>
<dbReference type="OrthoDB" id="5069860at2759"/>
<sequence>MDPNNTHGYSHQPSHPTWSASDVHVGTTDTLTYTNTLPIEAGTTQDCYGMSDFSLQTHYPQNTLNQGTLGQQPQPPHDLPPSSFRIRGPNRLWIDVPVLFMLNIRPSFLMPGAAEDSGWNVFEPLPPGTHFQAWTQDGPIVPKESVKVDIEESIFLSQVNVDIPVYPFPQPLWTSARLIVGRNLYRRLFGRRANASTSTVEAPRHRR</sequence>
<protein>
    <submittedName>
        <fullName evidence="2">Uncharacterized protein</fullName>
    </submittedName>
</protein>
<proteinExistence type="predicted"/>
<comment type="caution">
    <text evidence="2">The sequence shown here is derived from an EMBL/GenBank/DDBJ whole genome shotgun (WGS) entry which is preliminary data.</text>
</comment>
<dbReference type="Proteomes" id="UP001152087">
    <property type="component" value="Unassembled WGS sequence"/>
</dbReference>